<name>A0A840Z2S5_9SPHN</name>
<dbReference type="RefSeq" id="WP_184005817.1">
    <property type="nucleotide sequence ID" value="NZ_BAABIF010000027.1"/>
</dbReference>
<comment type="caution">
    <text evidence="1">The sequence shown here is derived from an EMBL/GenBank/DDBJ whole genome shotgun (WGS) entry which is preliminary data.</text>
</comment>
<dbReference type="EMBL" id="JACIJI010000010">
    <property type="protein sequence ID" value="MBB5720193.1"/>
    <property type="molecule type" value="Genomic_DNA"/>
</dbReference>
<organism evidence="1 2">
    <name type="scientific">Stakelama sediminis</name>
    <dbReference type="NCBI Taxonomy" id="463200"/>
    <lineage>
        <taxon>Bacteria</taxon>
        <taxon>Pseudomonadati</taxon>
        <taxon>Pseudomonadota</taxon>
        <taxon>Alphaproteobacteria</taxon>
        <taxon>Sphingomonadales</taxon>
        <taxon>Sphingomonadaceae</taxon>
        <taxon>Stakelama</taxon>
    </lineage>
</organism>
<protein>
    <recommendedName>
        <fullName evidence="3">PD-(D/E)XK nuclease superfamily protein</fullName>
    </recommendedName>
</protein>
<sequence length="258" mass="27912">MPDPDALAEMIGSLRDCFSGPSSRLADDLPNLFHALRGSSLIGAMHTAPTQVQTPAVGAMIDFLDSMRSPLQGVDASGSLSDPWAASGLRRDEVRNASVLRWFLDPHAGHGCADPLLTDLLEQANKIAPSDFPSRPSSACNVSVEECPDGDRASRVDIQVNDPKFFLVIEVKLDAQEQPGQIARYCEIAAGRATVMRPWAVIFLTLSGRTPSTAGNWADRVISISWKQLARSLRKAARDMAPVPRFLASSFATHISNF</sequence>
<dbReference type="Pfam" id="PF14281">
    <property type="entry name" value="PDDEXK_4"/>
    <property type="match status" value="1"/>
</dbReference>
<dbReference type="InterPro" id="IPR029470">
    <property type="entry name" value="PDDEXK_4"/>
</dbReference>
<accession>A0A840Z2S5</accession>
<dbReference type="AlphaFoldDB" id="A0A840Z2S5"/>
<evidence type="ECO:0008006" key="3">
    <source>
        <dbReference type="Google" id="ProtNLM"/>
    </source>
</evidence>
<reference evidence="1 2" key="1">
    <citation type="submission" date="2020-08" db="EMBL/GenBank/DDBJ databases">
        <title>Genomic Encyclopedia of Type Strains, Phase IV (KMG-IV): sequencing the most valuable type-strain genomes for metagenomic binning, comparative biology and taxonomic classification.</title>
        <authorList>
            <person name="Goeker M."/>
        </authorList>
    </citation>
    <scope>NUCLEOTIDE SEQUENCE [LARGE SCALE GENOMIC DNA]</scope>
    <source>
        <strain evidence="1 2">DSM 27203</strain>
    </source>
</reference>
<keyword evidence="2" id="KW-1185">Reference proteome</keyword>
<dbReference type="Proteomes" id="UP000554342">
    <property type="component" value="Unassembled WGS sequence"/>
</dbReference>
<evidence type="ECO:0000313" key="1">
    <source>
        <dbReference type="EMBL" id="MBB5720193.1"/>
    </source>
</evidence>
<gene>
    <name evidence="1" type="ORF">FHR23_003156</name>
</gene>
<proteinExistence type="predicted"/>
<evidence type="ECO:0000313" key="2">
    <source>
        <dbReference type="Proteomes" id="UP000554342"/>
    </source>
</evidence>